<dbReference type="AlphaFoldDB" id="A0A8S0RDP6"/>
<dbReference type="EMBL" id="CACTIH010002586">
    <property type="protein sequence ID" value="CAA2976855.1"/>
    <property type="molecule type" value="Genomic_DNA"/>
</dbReference>
<comment type="caution">
    <text evidence="1">The sequence shown here is derived from an EMBL/GenBank/DDBJ whole genome shotgun (WGS) entry which is preliminary data.</text>
</comment>
<keyword evidence="2" id="KW-1185">Reference proteome</keyword>
<organism evidence="1 2">
    <name type="scientific">Olea europaea subsp. europaea</name>
    <dbReference type="NCBI Taxonomy" id="158383"/>
    <lineage>
        <taxon>Eukaryota</taxon>
        <taxon>Viridiplantae</taxon>
        <taxon>Streptophyta</taxon>
        <taxon>Embryophyta</taxon>
        <taxon>Tracheophyta</taxon>
        <taxon>Spermatophyta</taxon>
        <taxon>Magnoliopsida</taxon>
        <taxon>eudicotyledons</taxon>
        <taxon>Gunneridae</taxon>
        <taxon>Pentapetalae</taxon>
        <taxon>asterids</taxon>
        <taxon>lamiids</taxon>
        <taxon>Lamiales</taxon>
        <taxon>Oleaceae</taxon>
        <taxon>Oleeae</taxon>
        <taxon>Olea</taxon>
    </lineage>
</organism>
<reference evidence="1 2" key="1">
    <citation type="submission" date="2019-12" db="EMBL/GenBank/DDBJ databases">
        <authorList>
            <person name="Alioto T."/>
            <person name="Alioto T."/>
            <person name="Gomez Garrido J."/>
        </authorList>
    </citation>
    <scope>NUCLEOTIDE SEQUENCE [LARGE SCALE GENOMIC DNA]</scope>
</reference>
<accession>A0A8S0RDP6</accession>
<evidence type="ECO:0000313" key="1">
    <source>
        <dbReference type="EMBL" id="CAA2976855.1"/>
    </source>
</evidence>
<evidence type="ECO:0000313" key="2">
    <source>
        <dbReference type="Proteomes" id="UP000594638"/>
    </source>
</evidence>
<feature type="non-terminal residue" evidence="1">
    <location>
        <position position="1"/>
    </location>
</feature>
<feature type="non-terminal residue" evidence="1">
    <location>
        <position position="54"/>
    </location>
</feature>
<dbReference type="Proteomes" id="UP000594638">
    <property type="component" value="Unassembled WGS sequence"/>
</dbReference>
<gene>
    <name evidence="1" type="ORF">OLEA9_A084257</name>
</gene>
<proteinExistence type="predicted"/>
<sequence length="54" mass="6024">TTVHRHHHSSDSHNVAVVVGHIADDKEIENGMILTEEIGGRERESLVSRYGMSE</sequence>
<name>A0A8S0RDP6_OLEEU</name>
<protein>
    <submittedName>
        <fullName evidence="1">Uncharacterized protein</fullName>
    </submittedName>
</protein>
<dbReference type="Gramene" id="OE9A084257T1">
    <property type="protein sequence ID" value="OE9A084257C1"/>
    <property type="gene ID" value="OE9A084257"/>
</dbReference>